<evidence type="ECO:0000256" key="1">
    <source>
        <dbReference type="SAM" id="SignalP"/>
    </source>
</evidence>
<gene>
    <name evidence="2" type="ORF">I0K15_18500</name>
</gene>
<dbReference type="EMBL" id="CP064942">
    <property type="protein sequence ID" value="QPH53743.1"/>
    <property type="molecule type" value="Genomic_DNA"/>
</dbReference>
<feature type="chain" id="PRO_5032500357" evidence="1">
    <location>
        <begin position="21"/>
        <end position="221"/>
    </location>
</feature>
<accession>A0A7S9LR64</accession>
<proteinExistence type="predicted"/>
<keyword evidence="1" id="KW-0732">Signal</keyword>
<dbReference type="KEGG" id="poz:I0K15_18500"/>
<dbReference type="RefSeq" id="WP_196102952.1">
    <property type="nucleotide sequence ID" value="NZ_CP064942.1"/>
</dbReference>
<dbReference type="AlphaFoldDB" id="A0A7S9LR64"/>
<evidence type="ECO:0000313" key="2">
    <source>
        <dbReference type="EMBL" id="QPH53743.1"/>
    </source>
</evidence>
<sequence length="221" mass="24291">MRRTALTAAVACLLAAPAVAECPAQAPLERDVFVAYDDGHFTQLQPDTHPLWSRIVSGPLDGSEPPREYVVIGGLLTLQSFEGTGDARRLVWANGFDMDPATLFPLGPGERHELTSRIEDFTGNNTLLEVLTSPTRGPSHKEVVTIETGPERERDVAGCRYEGFDVTVTYDPVVEEEIPFVSHTFYIPAMRVEILIAYQYLDPGADLMEVVPLSISHEAPL</sequence>
<organism evidence="2 3">
    <name type="scientific">Pontivivens ytuae</name>
    <dbReference type="NCBI Taxonomy" id="2789856"/>
    <lineage>
        <taxon>Bacteria</taxon>
        <taxon>Pseudomonadati</taxon>
        <taxon>Pseudomonadota</taxon>
        <taxon>Alphaproteobacteria</taxon>
        <taxon>Rhodobacterales</taxon>
        <taxon>Paracoccaceae</taxon>
        <taxon>Pontivivens</taxon>
    </lineage>
</organism>
<dbReference type="Proteomes" id="UP000594800">
    <property type="component" value="Chromosome"/>
</dbReference>
<name>A0A7S9LR64_9RHOB</name>
<reference evidence="2 3" key="1">
    <citation type="submission" date="2020-11" db="EMBL/GenBank/DDBJ databases">
        <title>Description of Pontivivens ytuae sp. nov. isolated from deep sea sediment of Mariana Trench.</title>
        <authorList>
            <person name="Wang Z."/>
            <person name="Sun Q.-L."/>
            <person name="Xu X.-D."/>
            <person name="Tang Y.-Z."/>
            <person name="Zhang J."/>
        </authorList>
    </citation>
    <scope>NUCLEOTIDE SEQUENCE [LARGE SCALE GENOMIC DNA]</scope>
    <source>
        <strain evidence="2 3">MT2928</strain>
    </source>
</reference>
<keyword evidence="3" id="KW-1185">Reference proteome</keyword>
<evidence type="ECO:0000313" key="3">
    <source>
        <dbReference type="Proteomes" id="UP000594800"/>
    </source>
</evidence>
<feature type="signal peptide" evidence="1">
    <location>
        <begin position="1"/>
        <end position="20"/>
    </location>
</feature>
<protein>
    <submittedName>
        <fullName evidence="2">Uncharacterized protein</fullName>
    </submittedName>
</protein>